<reference evidence="2 3" key="1">
    <citation type="submission" date="2016-10" db="EMBL/GenBank/DDBJ databases">
        <title>Complete genome sequences of three Cupriavidus strains isolated from various Malaysian environments.</title>
        <authorList>
            <person name="Abdullah A.A.-A."/>
            <person name="Shafie N.A.H."/>
            <person name="Lau N.S."/>
        </authorList>
    </citation>
    <scope>NUCLEOTIDE SEQUENCE [LARGE SCALE GENOMIC DNA]</scope>
    <source>
        <strain evidence="2 3">USMAA1020</strain>
    </source>
</reference>
<proteinExistence type="predicted"/>
<keyword evidence="1" id="KW-0812">Transmembrane</keyword>
<keyword evidence="1" id="KW-0472">Membrane</keyword>
<dbReference type="RefSeq" id="WP_071072703.1">
    <property type="nucleotide sequence ID" value="NZ_CP017755.1"/>
</dbReference>
<feature type="transmembrane region" description="Helical" evidence="1">
    <location>
        <begin position="123"/>
        <end position="143"/>
    </location>
</feature>
<feature type="transmembrane region" description="Helical" evidence="1">
    <location>
        <begin position="47"/>
        <end position="68"/>
    </location>
</feature>
<dbReference type="PROSITE" id="PS51257">
    <property type="entry name" value="PROKAR_LIPOPROTEIN"/>
    <property type="match status" value="1"/>
</dbReference>
<feature type="transmembrane region" description="Helical" evidence="1">
    <location>
        <begin position="6"/>
        <end position="26"/>
    </location>
</feature>
<sequence>MKTILLPIHLAAMGVWLGCVLTEALFERALLGKSREHELLLSALHKRVDIIVEIPAFIVVLVTGWIMLPSAASSSLLLTKVASGLVAMAANVFCVGLVFKRYAAASANNWDVFARLDRLQHKVGAVVLIGILGAMSVGFYLYARA</sequence>
<gene>
    <name evidence="2" type="ORF">BKK80_31705</name>
</gene>
<evidence type="ECO:0000256" key="1">
    <source>
        <dbReference type="SAM" id="Phobius"/>
    </source>
</evidence>
<accession>A0ABN4TZI5</accession>
<organism evidence="2 3">
    <name type="scientific">Cupriavidus malaysiensis</name>
    <dbReference type="NCBI Taxonomy" id="367825"/>
    <lineage>
        <taxon>Bacteria</taxon>
        <taxon>Pseudomonadati</taxon>
        <taxon>Pseudomonadota</taxon>
        <taxon>Betaproteobacteria</taxon>
        <taxon>Burkholderiales</taxon>
        <taxon>Burkholderiaceae</taxon>
        <taxon>Cupriavidus</taxon>
    </lineage>
</organism>
<name>A0ABN4TZI5_9BURK</name>
<evidence type="ECO:0000313" key="2">
    <source>
        <dbReference type="EMBL" id="AOZ10189.1"/>
    </source>
</evidence>
<keyword evidence="1" id="KW-1133">Transmembrane helix</keyword>
<evidence type="ECO:0008006" key="4">
    <source>
        <dbReference type="Google" id="ProtNLM"/>
    </source>
</evidence>
<protein>
    <recommendedName>
        <fullName evidence="4">Lipoprotein</fullName>
    </recommendedName>
</protein>
<dbReference type="Proteomes" id="UP000177515">
    <property type="component" value="Chromosome 2"/>
</dbReference>
<keyword evidence="3" id="KW-1185">Reference proteome</keyword>
<feature type="transmembrane region" description="Helical" evidence="1">
    <location>
        <begin position="80"/>
        <end position="102"/>
    </location>
</feature>
<evidence type="ECO:0000313" key="3">
    <source>
        <dbReference type="Proteomes" id="UP000177515"/>
    </source>
</evidence>
<dbReference type="EMBL" id="CP017755">
    <property type="protein sequence ID" value="AOZ10189.1"/>
    <property type="molecule type" value="Genomic_DNA"/>
</dbReference>